<comment type="similarity">
    <text evidence="2">Belongs to the GerABKC lipoprotein family.</text>
</comment>
<accession>A0A7X0VZ82</accession>
<evidence type="ECO:0000256" key="4">
    <source>
        <dbReference type="ARBA" id="ARBA00022729"/>
    </source>
</evidence>
<dbReference type="Gene3D" id="3.30.300.210">
    <property type="entry name" value="Nutrient germinant receptor protein C, domain 3"/>
    <property type="match status" value="1"/>
</dbReference>
<keyword evidence="6" id="KW-0564">Palmitate</keyword>
<dbReference type="AlphaFoldDB" id="A0A7X0VZ82"/>
<keyword evidence="5" id="KW-0472">Membrane</keyword>
<keyword evidence="12" id="KW-1185">Reference proteome</keyword>
<evidence type="ECO:0000256" key="7">
    <source>
        <dbReference type="ARBA" id="ARBA00023288"/>
    </source>
</evidence>
<evidence type="ECO:0000256" key="6">
    <source>
        <dbReference type="ARBA" id="ARBA00023139"/>
    </source>
</evidence>
<dbReference type="Proteomes" id="UP000564644">
    <property type="component" value="Unassembled WGS sequence"/>
</dbReference>
<comment type="subcellular location">
    <subcellularLocation>
        <location evidence="1">Membrane</location>
        <topology evidence="1">Lipid-anchor</topology>
    </subcellularLocation>
</comment>
<sequence>MTRKRLSLLAALALLLPLTGCWDRRELNELAISVAMGIDKSDNLYEVTVQVVQPGEVTDKRGTSGQVPVTIYQAKGVTIFEAIRKMTTVSPRKIYAAHLRAVVFGEPLAREGIGDALDLLSRDYEPRTDFYLLVAKGTTAARALGVLTPLEKIPANKIFESIQTAEKAWAPVRAVTLDEFIGDYENEGNNPVLSGISVIGDGQAGETKENVESVRPAAQLQNSGLAVFRKDRLIGWLDERESKGYNYAVNNVRDTVGHVPCPGGGHVAVEVTRSKASIRGSVKGGRPRLAVELNVEQNVGEVQCRMDLTQTKTVQDLERRSEQTLEEIVRGTIEAAQRKYKTDFLGFGEAVHRRDPGAWKSLRSDWDKHFETAVVDVKVNVKIKRTGTLGNSFKEKGRE</sequence>
<evidence type="ECO:0000313" key="12">
    <source>
        <dbReference type="Proteomes" id="UP000564644"/>
    </source>
</evidence>
<evidence type="ECO:0000256" key="5">
    <source>
        <dbReference type="ARBA" id="ARBA00023136"/>
    </source>
</evidence>
<evidence type="ECO:0000256" key="2">
    <source>
        <dbReference type="ARBA" id="ARBA00007886"/>
    </source>
</evidence>
<gene>
    <name evidence="11" type="ORF">H7C18_30775</name>
</gene>
<feature type="signal peptide" evidence="8">
    <location>
        <begin position="1"/>
        <end position="22"/>
    </location>
</feature>
<protein>
    <submittedName>
        <fullName evidence="11">Ger(X)C family spore germination protein</fullName>
    </submittedName>
</protein>
<dbReference type="Pfam" id="PF05504">
    <property type="entry name" value="Spore_GerAC"/>
    <property type="match status" value="1"/>
</dbReference>
<evidence type="ECO:0000256" key="1">
    <source>
        <dbReference type="ARBA" id="ARBA00004635"/>
    </source>
</evidence>
<evidence type="ECO:0000313" key="11">
    <source>
        <dbReference type="EMBL" id="MBB6735307.1"/>
    </source>
</evidence>
<dbReference type="InterPro" id="IPR057336">
    <property type="entry name" value="GerAC_N"/>
</dbReference>
<feature type="domain" description="Spore germination GerAC-like C-terminal" evidence="9">
    <location>
        <begin position="223"/>
        <end position="387"/>
    </location>
</feature>
<dbReference type="Gene3D" id="6.20.190.10">
    <property type="entry name" value="Nutrient germinant receptor protein C, domain 1"/>
    <property type="match status" value="1"/>
</dbReference>
<dbReference type="EMBL" id="JACJVO010000046">
    <property type="protein sequence ID" value="MBB6735307.1"/>
    <property type="molecule type" value="Genomic_DNA"/>
</dbReference>
<dbReference type="InterPro" id="IPR038501">
    <property type="entry name" value="Spore_GerAC_C_sf"/>
</dbReference>
<reference evidence="11 12" key="1">
    <citation type="submission" date="2020-08" db="EMBL/GenBank/DDBJ databases">
        <title>Cohnella phylogeny.</title>
        <authorList>
            <person name="Dunlap C."/>
        </authorList>
    </citation>
    <scope>NUCLEOTIDE SEQUENCE [LARGE SCALE GENOMIC DNA]</scope>
    <source>
        <strain evidence="11 12">CBP 2801</strain>
    </source>
</reference>
<dbReference type="NCBIfam" id="TIGR02887">
    <property type="entry name" value="spore_ger_x_C"/>
    <property type="match status" value="1"/>
</dbReference>
<dbReference type="GO" id="GO:0009847">
    <property type="term" value="P:spore germination"/>
    <property type="evidence" value="ECO:0007669"/>
    <property type="project" value="InterPro"/>
</dbReference>
<dbReference type="InterPro" id="IPR008844">
    <property type="entry name" value="Spore_GerAC-like"/>
</dbReference>
<evidence type="ECO:0000256" key="8">
    <source>
        <dbReference type="SAM" id="SignalP"/>
    </source>
</evidence>
<keyword evidence="7" id="KW-0449">Lipoprotein</keyword>
<dbReference type="GO" id="GO:0016020">
    <property type="term" value="C:membrane"/>
    <property type="evidence" value="ECO:0007669"/>
    <property type="project" value="UniProtKB-SubCell"/>
</dbReference>
<dbReference type="Pfam" id="PF25198">
    <property type="entry name" value="Spore_GerAC_N"/>
    <property type="match status" value="1"/>
</dbReference>
<evidence type="ECO:0000259" key="9">
    <source>
        <dbReference type="Pfam" id="PF05504"/>
    </source>
</evidence>
<feature type="chain" id="PRO_5039679347" evidence="8">
    <location>
        <begin position="23"/>
        <end position="399"/>
    </location>
</feature>
<evidence type="ECO:0000259" key="10">
    <source>
        <dbReference type="Pfam" id="PF25198"/>
    </source>
</evidence>
<dbReference type="RefSeq" id="WP_185132961.1">
    <property type="nucleotide sequence ID" value="NZ_JACJVO010000046.1"/>
</dbReference>
<comment type="caution">
    <text evidence="11">The sequence shown here is derived from an EMBL/GenBank/DDBJ whole genome shotgun (WGS) entry which is preliminary data.</text>
</comment>
<evidence type="ECO:0000256" key="3">
    <source>
        <dbReference type="ARBA" id="ARBA00022544"/>
    </source>
</evidence>
<dbReference type="PANTHER" id="PTHR35789:SF1">
    <property type="entry name" value="SPORE GERMINATION PROTEIN B3"/>
    <property type="match status" value="1"/>
</dbReference>
<name>A0A7X0VZ82_9BACL</name>
<keyword evidence="4 8" id="KW-0732">Signal</keyword>
<dbReference type="InterPro" id="IPR046953">
    <property type="entry name" value="Spore_GerAC-like_C"/>
</dbReference>
<keyword evidence="3" id="KW-0309">Germination</keyword>
<proteinExistence type="inferred from homology"/>
<feature type="domain" description="Spore germination protein N-terminal" evidence="10">
    <location>
        <begin position="23"/>
        <end position="197"/>
    </location>
</feature>
<dbReference type="PANTHER" id="PTHR35789">
    <property type="entry name" value="SPORE GERMINATION PROTEIN B3"/>
    <property type="match status" value="1"/>
</dbReference>
<organism evidence="11 12">
    <name type="scientific">Cohnella zeiphila</name>
    <dbReference type="NCBI Taxonomy" id="2761120"/>
    <lineage>
        <taxon>Bacteria</taxon>
        <taxon>Bacillati</taxon>
        <taxon>Bacillota</taxon>
        <taxon>Bacilli</taxon>
        <taxon>Bacillales</taxon>
        <taxon>Paenibacillaceae</taxon>
        <taxon>Cohnella</taxon>
    </lineage>
</organism>